<dbReference type="EMBL" id="JBBXJM010000005">
    <property type="protein sequence ID" value="KAL1407070.1"/>
    <property type="molecule type" value="Genomic_DNA"/>
</dbReference>
<gene>
    <name evidence="2" type="ORF">Q8F55_006483</name>
</gene>
<feature type="compositionally biased region" description="Basic and acidic residues" evidence="1">
    <location>
        <begin position="258"/>
        <end position="269"/>
    </location>
</feature>
<proteinExistence type="predicted"/>
<evidence type="ECO:0000313" key="2">
    <source>
        <dbReference type="EMBL" id="KAL1407070.1"/>
    </source>
</evidence>
<organism evidence="2 3">
    <name type="scientific">Vanrija albida</name>
    <dbReference type="NCBI Taxonomy" id="181172"/>
    <lineage>
        <taxon>Eukaryota</taxon>
        <taxon>Fungi</taxon>
        <taxon>Dikarya</taxon>
        <taxon>Basidiomycota</taxon>
        <taxon>Agaricomycotina</taxon>
        <taxon>Tremellomycetes</taxon>
        <taxon>Trichosporonales</taxon>
        <taxon>Trichosporonaceae</taxon>
        <taxon>Vanrija</taxon>
    </lineage>
</organism>
<dbReference type="InterPro" id="IPR053263">
    <property type="entry name" value="Euk_RPA34_RNAP_subunit"/>
</dbReference>
<name>A0ABR3PX96_9TREE</name>
<feature type="region of interest" description="Disordered" evidence="1">
    <location>
        <begin position="230"/>
        <end position="292"/>
    </location>
</feature>
<feature type="region of interest" description="Disordered" evidence="1">
    <location>
        <begin position="1"/>
        <end position="86"/>
    </location>
</feature>
<feature type="compositionally biased region" description="Basic residues" evidence="1">
    <location>
        <begin position="12"/>
        <end position="21"/>
    </location>
</feature>
<evidence type="ECO:0000313" key="3">
    <source>
        <dbReference type="Proteomes" id="UP001565368"/>
    </source>
</evidence>
<dbReference type="Proteomes" id="UP001565368">
    <property type="component" value="Unassembled WGS sequence"/>
</dbReference>
<dbReference type="InterPro" id="IPR013240">
    <property type="entry name" value="DNA-dir_RNA_pol1_su_RPA34"/>
</dbReference>
<comment type="caution">
    <text evidence="2">The sequence shown here is derived from an EMBL/GenBank/DDBJ whole genome shotgun (WGS) entry which is preliminary data.</text>
</comment>
<dbReference type="Gene3D" id="6.20.250.70">
    <property type="match status" value="1"/>
</dbReference>
<protein>
    <recommendedName>
        <fullName evidence="4">DNA-directed RNA polymerase I subunit RPA34</fullName>
    </recommendedName>
</protein>
<dbReference type="RefSeq" id="XP_069207014.1">
    <property type="nucleotide sequence ID" value="XM_069354943.1"/>
</dbReference>
<feature type="compositionally biased region" description="Low complexity" evidence="1">
    <location>
        <begin position="230"/>
        <end position="248"/>
    </location>
</feature>
<dbReference type="PANTHER" id="PTHR28155">
    <property type="entry name" value="ACR243WP"/>
    <property type="match status" value="1"/>
</dbReference>
<feature type="compositionally biased region" description="Acidic residues" evidence="1">
    <location>
        <begin position="32"/>
        <end position="48"/>
    </location>
</feature>
<dbReference type="GeneID" id="95987526"/>
<dbReference type="Pfam" id="PF08208">
    <property type="entry name" value="RNA_polI_A34"/>
    <property type="match status" value="1"/>
</dbReference>
<evidence type="ECO:0000256" key="1">
    <source>
        <dbReference type="SAM" id="MobiDB-lite"/>
    </source>
</evidence>
<evidence type="ECO:0008006" key="4">
    <source>
        <dbReference type="Google" id="ProtNLM"/>
    </source>
</evidence>
<accession>A0ABR3PX96</accession>
<dbReference type="PANTHER" id="PTHR28155:SF1">
    <property type="entry name" value="DNA-DIRECTED RNA POLYMERASE I SUBUNIT RPA34.5-DOMAIN-CONTAINING PROTEIN"/>
    <property type="match status" value="1"/>
</dbReference>
<reference evidence="2 3" key="1">
    <citation type="submission" date="2023-08" db="EMBL/GenBank/DDBJ databases">
        <title>Annotated Genome Sequence of Vanrija albida AlHP1.</title>
        <authorList>
            <person name="Herzog R."/>
        </authorList>
    </citation>
    <scope>NUCLEOTIDE SEQUENCE [LARGE SCALE GENOMIC DNA]</scope>
    <source>
        <strain evidence="2 3">AlHP1</strain>
    </source>
</reference>
<keyword evidence="3" id="KW-1185">Reference proteome</keyword>
<sequence length="292" mass="29970">MSAVAGPSSSKKSSKSSKAKAVRPPTPSEVDSGSDNESDASADSDDLDSGAISVPTSASAAASSSRRADSRGRSLARYQPPAGMEPVNVSVSFGSSPFEYAALARKAGVELWAIRLPGDFKPSRLASLSVEAGGDVRGELVSHGKSYALTPAEEGDGGAEMAGLTLLVPNVGAGGKLQRAPVKIARRLILAPRAAGSKTDEDAYVAPAKIRRTQPANLKFRNCTVGFATPGPGAESSAAAAAAAASLPPVSPKKKSKEGKEKEPKDKDGKRKKRKSEGGDASPSKKKKRTDE</sequence>
<feature type="compositionally biased region" description="Low complexity" evidence="1">
    <location>
        <begin position="49"/>
        <end position="65"/>
    </location>
</feature>